<dbReference type="PANTHER" id="PTHR43780">
    <property type="entry name" value="1-AMINOCYCLOPROPANE-1-CARBOXYLATE DEAMINASE-RELATED"/>
    <property type="match status" value="1"/>
</dbReference>
<evidence type="ECO:0000256" key="4">
    <source>
        <dbReference type="PIRSR" id="PIRSR006278-1"/>
    </source>
</evidence>
<feature type="active site" description="Nucleophile" evidence="4">
    <location>
        <position position="69"/>
    </location>
</feature>
<dbReference type="PIRSF" id="PIRSF006278">
    <property type="entry name" value="ACCD_DCysDesulf"/>
    <property type="match status" value="1"/>
</dbReference>
<dbReference type="InterPro" id="IPR027278">
    <property type="entry name" value="ACCD_DCysDesulf"/>
</dbReference>
<organism evidence="7 8">
    <name type="scientific">Ilyomonas limi</name>
    <dbReference type="NCBI Taxonomy" id="2575867"/>
    <lineage>
        <taxon>Bacteria</taxon>
        <taxon>Pseudomonadati</taxon>
        <taxon>Bacteroidota</taxon>
        <taxon>Chitinophagia</taxon>
        <taxon>Chitinophagales</taxon>
        <taxon>Chitinophagaceae</taxon>
        <taxon>Ilyomonas</taxon>
    </lineage>
</organism>
<evidence type="ECO:0000256" key="2">
    <source>
        <dbReference type="ARBA" id="ARBA00008639"/>
    </source>
</evidence>
<gene>
    <name evidence="7" type="ORF">FC093_19565</name>
</gene>
<comment type="similarity">
    <text evidence="2">Belongs to the ACC deaminase/D-cysteine desulfhydrase family.</text>
</comment>
<keyword evidence="8" id="KW-1185">Reference proteome</keyword>
<dbReference type="OrthoDB" id="9801249at2"/>
<evidence type="ECO:0000256" key="5">
    <source>
        <dbReference type="PIRSR" id="PIRSR006278-2"/>
    </source>
</evidence>
<dbReference type="EMBL" id="SZQL01000020">
    <property type="protein sequence ID" value="TKK65517.1"/>
    <property type="molecule type" value="Genomic_DNA"/>
</dbReference>
<protein>
    <submittedName>
        <fullName evidence="7">Pyridoxal-phosphate dependent enzyme</fullName>
    </submittedName>
</protein>
<sequence>MLLMNDKAVRVHSLHAPWLKEYEVQLDVLRLDEVHPVVSGNKWYKLHFYLQEAIAQNFDTIATFGGAYSNHIAAAAYVCKAAGLQSIGIIRGEEPAIYSHTLQQAKAYGMQLHFVSREKYKQKEALQYLYPTAYWINEGGSGEKGVAGAALILQQVPHVEKYTHVTCAVGTGTTLAGIISSALPHHIIIGISVLKGDFSLEAEIKNLLPSSANHQRFSIAHDYHFGGYAKYNAALLEYMNKVWKVHQLPTDFVYTAKALYGTEMMVRQKIIPQNSRVLMVHTGGLQGNLSLPAGTLTF</sequence>
<dbReference type="SUPFAM" id="SSF53686">
    <property type="entry name" value="Tryptophan synthase beta subunit-like PLP-dependent enzymes"/>
    <property type="match status" value="1"/>
</dbReference>
<evidence type="ECO:0000313" key="8">
    <source>
        <dbReference type="Proteomes" id="UP000305848"/>
    </source>
</evidence>
<dbReference type="AlphaFoldDB" id="A0A4U3KWT5"/>
<dbReference type="Pfam" id="PF00291">
    <property type="entry name" value="PALP"/>
    <property type="match status" value="1"/>
</dbReference>
<dbReference type="RefSeq" id="WP_137263508.1">
    <property type="nucleotide sequence ID" value="NZ_SZQL01000020.1"/>
</dbReference>
<comment type="caution">
    <text evidence="7">The sequence shown here is derived from an EMBL/GenBank/DDBJ whole genome shotgun (WGS) entry which is preliminary data.</text>
</comment>
<comment type="cofactor">
    <cofactor evidence="1">
        <name>pyridoxal 5'-phosphate</name>
        <dbReference type="ChEBI" id="CHEBI:597326"/>
    </cofactor>
</comment>
<evidence type="ECO:0000256" key="1">
    <source>
        <dbReference type="ARBA" id="ARBA00001933"/>
    </source>
</evidence>
<dbReference type="Gene3D" id="3.40.50.1100">
    <property type="match status" value="2"/>
</dbReference>
<evidence type="ECO:0000256" key="3">
    <source>
        <dbReference type="ARBA" id="ARBA00022898"/>
    </source>
</evidence>
<dbReference type="InterPro" id="IPR001926">
    <property type="entry name" value="TrpB-like_PALP"/>
</dbReference>
<name>A0A4U3KWT5_9BACT</name>
<dbReference type="Proteomes" id="UP000305848">
    <property type="component" value="Unassembled WGS sequence"/>
</dbReference>
<proteinExistence type="inferred from homology"/>
<feature type="modified residue" description="N6-(pyridoxal phosphate)lysine" evidence="5">
    <location>
        <position position="42"/>
    </location>
</feature>
<feature type="domain" description="Tryptophan synthase beta chain-like PALP" evidence="6">
    <location>
        <begin position="29"/>
        <end position="283"/>
    </location>
</feature>
<dbReference type="GO" id="GO:0019148">
    <property type="term" value="F:D-cysteine desulfhydrase activity"/>
    <property type="evidence" value="ECO:0007669"/>
    <property type="project" value="TreeGrafter"/>
</dbReference>
<keyword evidence="3 5" id="KW-0663">Pyridoxal phosphate</keyword>
<accession>A0A4U3KWT5</accession>
<dbReference type="PANTHER" id="PTHR43780:SF2">
    <property type="entry name" value="1-AMINOCYCLOPROPANE-1-CARBOXYLATE DEAMINASE-RELATED"/>
    <property type="match status" value="1"/>
</dbReference>
<evidence type="ECO:0000259" key="6">
    <source>
        <dbReference type="Pfam" id="PF00291"/>
    </source>
</evidence>
<dbReference type="InterPro" id="IPR036052">
    <property type="entry name" value="TrpB-like_PALP_sf"/>
</dbReference>
<evidence type="ECO:0000313" key="7">
    <source>
        <dbReference type="EMBL" id="TKK65517.1"/>
    </source>
</evidence>
<reference evidence="7 8" key="1">
    <citation type="submission" date="2019-05" db="EMBL/GenBank/DDBJ databases">
        <title>Panacibacter sp. strain 17mud1-8 Genome sequencing and assembly.</title>
        <authorList>
            <person name="Chhetri G."/>
        </authorList>
    </citation>
    <scope>NUCLEOTIDE SEQUENCE [LARGE SCALE GENOMIC DNA]</scope>
    <source>
        <strain evidence="7 8">17mud1-8</strain>
    </source>
</reference>